<evidence type="ECO:0000313" key="1">
    <source>
        <dbReference type="EMBL" id="CAI9938070.1"/>
    </source>
</evidence>
<protein>
    <submittedName>
        <fullName evidence="1">Uncharacterized protein</fullName>
    </submittedName>
</protein>
<name>A0AA86PF02_9EUKA</name>
<evidence type="ECO:0000313" key="3">
    <source>
        <dbReference type="Proteomes" id="UP001642409"/>
    </source>
</evidence>
<dbReference type="Proteomes" id="UP001642409">
    <property type="component" value="Unassembled WGS sequence"/>
</dbReference>
<evidence type="ECO:0000313" key="2">
    <source>
        <dbReference type="EMBL" id="CAL6014874.1"/>
    </source>
</evidence>
<dbReference type="EMBL" id="CAXDID020000071">
    <property type="protein sequence ID" value="CAL6014874.1"/>
    <property type="molecule type" value="Genomic_DNA"/>
</dbReference>
<accession>A0AA86PF02</accession>
<keyword evidence="3" id="KW-1185">Reference proteome</keyword>
<reference evidence="2 3" key="2">
    <citation type="submission" date="2024-07" db="EMBL/GenBank/DDBJ databases">
        <authorList>
            <person name="Akdeniz Z."/>
        </authorList>
    </citation>
    <scope>NUCLEOTIDE SEQUENCE [LARGE SCALE GENOMIC DNA]</scope>
</reference>
<dbReference type="AlphaFoldDB" id="A0AA86PF02"/>
<reference evidence="1" key="1">
    <citation type="submission" date="2023-06" db="EMBL/GenBank/DDBJ databases">
        <authorList>
            <person name="Kurt Z."/>
        </authorList>
    </citation>
    <scope>NUCLEOTIDE SEQUENCE</scope>
</reference>
<sequence>MASIVKPLQEIFQPAKPYTDVVRVIEDLRQVNRFLSVDTTEDFLKRFDVTKYDIAPSQIKDVVFIDMKDLFVILTGRQPAFNQCKMYYERFAKKLLLSLAQLRCVLEEIAQPEQTQSLVYLAWNYQLYYQLSNLPKTNQNKSILAQILQLFVADEFFDGSVSTFATKIGQFLHKWRLILNKNNEQQRLITVLSERIGSDINLDLGSYYSNNPRQDANLGQFDFTDQKLICELVQNQVVKEGQVCFTEAFDYLILFAVQIKQELHITGKDLCLDVLLLNKFKDSIFILCDRLKPIESTAEFIQLLGFLLCGDLCFQDEQSALLLFKSAFDQCKMIYAHHMNQPNQFTMNQILQSFNAEVVDVRPVHCQFQNKKLKQMLEINFEAPNEDIFNKILYTIKYIDTHLQSKSYNLIFALKQYYKYTANYIDDLTQFKSQQSKTNVNQINNELQIKNEGDEELLAFKTLNLNQQLELFGRAFDSEREFIDYFEKMRKRSIQVEAELNKWKTLQLNFKNDLKNVCQQNNKQLLEQATDIEELIKTGVKINTDASTEGQNLVKQQFSKISKEELERLKQGLDINLLPTVQQNCLQIIIKDILKQEVKKQGKINENFMVEFTQLVNQYLKPVIEEVKAEFDAQIKQKLYTEYNYIKQAQPLTQKRFDEIMGFVHKLKLRELTHTEMLKKVKTSSQFISETGIFQIMCALHWTGVDMTYGDA</sequence>
<gene>
    <name evidence="2" type="ORF">HINF_LOCUS24481</name>
    <name evidence="1" type="ORF">HINF_LOCUS25715</name>
</gene>
<dbReference type="EMBL" id="CATOUU010000653">
    <property type="protein sequence ID" value="CAI9938070.1"/>
    <property type="molecule type" value="Genomic_DNA"/>
</dbReference>
<proteinExistence type="predicted"/>
<comment type="caution">
    <text evidence="1">The sequence shown here is derived from an EMBL/GenBank/DDBJ whole genome shotgun (WGS) entry which is preliminary data.</text>
</comment>
<organism evidence="1">
    <name type="scientific">Hexamita inflata</name>
    <dbReference type="NCBI Taxonomy" id="28002"/>
    <lineage>
        <taxon>Eukaryota</taxon>
        <taxon>Metamonada</taxon>
        <taxon>Diplomonadida</taxon>
        <taxon>Hexamitidae</taxon>
        <taxon>Hexamitinae</taxon>
        <taxon>Hexamita</taxon>
    </lineage>
</organism>